<dbReference type="InterPro" id="IPR032854">
    <property type="entry name" value="ALKBH3"/>
</dbReference>
<protein>
    <recommendedName>
        <fullName evidence="10">Fe2OG dioxygenase domain-containing protein</fullName>
    </recommendedName>
</protein>
<reference evidence="8" key="1">
    <citation type="submission" date="2021-07" db="EMBL/GenBank/DDBJ databases">
        <title>Draft genome of Mortierella alpina, strain LL118, isolated from an aspen leaf litter sample.</title>
        <authorList>
            <person name="Yang S."/>
            <person name="Vinatzer B.A."/>
        </authorList>
    </citation>
    <scope>NUCLEOTIDE SEQUENCE</scope>
    <source>
        <strain evidence="8">LL118</strain>
    </source>
</reference>
<feature type="region of interest" description="Disordered" evidence="5">
    <location>
        <begin position="1"/>
        <end position="30"/>
    </location>
</feature>
<dbReference type="GO" id="GO:0006307">
    <property type="term" value="P:DNA alkylation repair"/>
    <property type="evidence" value="ECO:0007669"/>
    <property type="project" value="InterPro"/>
</dbReference>
<dbReference type="InterPro" id="IPR010666">
    <property type="entry name" value="Znf_GRF"/>
</dbReference>
<dbReference type="PROSITE" id="PS51999">
    <property type="entry name" value="ZF_GRF"/>
    <property type="match status" value="1"/>
</dbReference>
<feature type="region of interest" description="Disordered" evidence="5">
    <location>
        <begin position="128"/>
        <end position="163"/>
    </location>
</feature>
<dbReference type="CDD" id="cd14279">
    <property type="entry name" value="CUE"/>
    <property type="match status" value="1"/>
</dbReference>
<feature type="domain" description="Fe2OG dioxygenase" evidence="6">
    <location>
        <begin position="314"/>
        <end position="425"/>
    </location>
</feature>
<dbReference type="PANTHER" id="PTHR31212:SF4">
    <property type="entry name" value="ALPHA-KETOGLUTARATE-DEPENDENT DIOXYGENASE ALKB HOMOLOG 3"/>
    <property type="match status" value="1"/>
</dbReference>
<evidence type="ECO:0000313" key="8">
    <source>
        <dbReference type="EMBL" id="KAG9320114.1"/>
    </source>
</evidence>
<feature type="region of interest" description="Disordered" evidence="5">
    <location>
        <begin position="75"/>
        <end position="110"/>
    </location>
</feature>
<keyword evidence="1" id="KW-0479">Metal-binding</keyword>
<feature type="compositionally biased region" description="Basic and acidic residues" evidence="5">
    <location>
        <begin position="533"/>
        <end position="545"/>
    </location>
</feature>
<dbReference type="PANTHER" id="PTHR31212">
    <property type="entry name" value="ALPHA-KETOGLUTARATE-DEPENDENT DIOXYGENASE ALKB HOMOLOG 3"/>
    <property type="match status" value="1"/>
</dbReference>
<evidence type="ECO:0008006" key="10">
    <source>
        <dbReference type="Google" id="ProtNLM"/>
    </source>
</evidence>
<gene>
    <name evidence="8" type="ORF">KVV02_005242</name>
</gene>
<sequence>MASHGSSKHSDTGKHKLAGSGSSSAPTSTESDWDFKLATLFSIFESTSESVLRQALVAANGDLEDAIPLILSSESDHTRSISSSQQELSRSTSRESLTSNHSGHPRKKQRLIQPRLDAFLPPTPAASLASVASQSSQASSPSSSSSSLSLQPSSTSHSAVESTAHLPSLNDRLRWRDTADDSIPSSLSHRPKPLVLYNPEDVTKHCPCTLIFNVLDKDLATRLLGVMLEDSETWNRNRWWLFERMVESPHKTSYFVDQDVEDEVGQWTYNGKKQDAPKKFLPEMDEAKLVVRRIVNELRKSRTIHPYEEQGEWNCNVAAVNHYAHSKESVGWHADKLTYLGPRPTIGSLTLGATRFFRIRKVVPDAKHPDTAGQLISIALPHNSLCIMWPPMQEEWKHEIPPQATVTPHPISGTARINITYRLRRVGFSPKDTPVCKCGVAMVLRCVFKNKANYGKYFYMCYGAGSQEGRTCGEFHWVDMEERLHLATNRVKEEQEDPEVVHGPSKEANRDTQGLSTSSSSGSENAACAGDAEVVHHGEKQQQELDVARELEEDADLFNIPLEALAEDDFYE</sequence>
<feature type="compositionally biased region" description="Low complexity" evidence="5">
    <location>
        <begin position="128"/>
        <end position="159"/>
    </location>
</feature>
<dbReference type="PROSITE" id="PS51471">
    <property type="entry name" value="FE2OG_OXY"/>
    <property type="match status" value="1"/>
</dbReference>
<dbReference type="GO" id="GO:0008270">
    <property type="term" value="F:zinc ion binding"/>
    <property type="evidence" value="ECO:0007669"/>
    <property type="project" value="UniProtKB-KW"/>
</dbReference>
<evidence type="ECO:0000259" key="6">
    <source>
        <dbReference type="PROSITE" id="PS51471"/>
    </source>
</evidence>
<dbReference type="InterPro" id="IPR005123">
    <property type="entry name" value="Oxoglu/Fe-dep_dioxygenase_dom"/>
</dbReference>
<evidence type="ECO:0000256" key="1">
    <source>
        <dbReference type="ARBA" id="ARBA00022723"/>
    </source>
</evidence>
<evidence type="ECO:0000313" key="9">
    <source>
        <dbReference type="Proteomes" id="UP000717515"/>
    </source>
</evidence>
<feature type="compositionally biased region" description="Low complexity" evidence="5">
    <location>
        <begin position="82"/>
        <end position="99"/>
    </location>
</feature>
<organism evidence="8 9">
    <name type="scientific">Mortierella alpina</name>
    <name type="common">Oleaginous fungus</name>
    <name type="synonym">Mortierella renispora</name>
    <dbReference type="NCBI Taxonomy" id="64518"/>
    <lineage>
        <taxon>Eukaryota</taxon>
        <taxon>Fungi</taxon>
        <taxon>Fungi incertae sedis</taxon>
        <taxon>Mucoromycota</taxon>
        <taxon>Mortierellomycotina</taxon>
        <taxon>Mortierellomycetes</taxon>
        <taxon>Mortierellales</taxon>
        <taxon>Mortierellaceae</taxon>
        <taxon>Mortierella</taxon>
    </lineage>
</organism>
<comment type="caution">
    <text evidence="8">The sequence shown here is derived from an EMBL/GenBank/DDBJ whole genome shotgun (WGS) entry which is preliminary data.</text>
</comment>
<dbReference type="InterPro" id="IPR037151">
    <property type="entry name" value="AlkB-like_sf"/>
</dbReference>
<dbReference type="Pfam" id="PF06839">
    <property type="entry name" value="Zn_ribbon_GRF"/>
    <property type="match status" value="1"/>
</dbReference>
<dbReference type="Pfam" id="PF13532">
    <property type="entry name" value="2OG-FeII_Oxy_2"/>
    <property type="match status" value="1"/>
</dbReference>
<keyword evidence="3" id="KW-0862">Zinc</keyword>
<name>A0A9P8A0G2_MORAP</name>
<dbReference type="Proteomes" id="UP000717515">
    <property type="component" value="Unassembled WGS sequence"/>
</dbReference>
<proteinExistence type="predicted"/>
<feature type="compositionally biased region" description="Low complexity" evidence="5">
    <location>
        <begin position="18"/>
        <end position="30"/>
    </location>
</feature>
<dbReference type="SUPFAM" id="SSF51197">
    <property type="entry name" value="Clavaminate synthase-like"/>
    <property type="match status" value="1"/>
</dbReference>
<dbReference type="EMBL" id="JAIFTL010000326">
    <property type="protein sequence ID" value="KAG9320114.1"/>
    <property type="molecule type" value="Genomic_DNA"/>
</dbReference>
<dbReference type="InterPro" id="IPR027450">
    <property type="entry name" value="AlkB-like"/>
</dbReference>
<evidence type="ECO:0000259" key="7">
    <source>
        <dbReference type="PROSITE" id="PS51999"/>
    </source>
</evidence>
<dbReference type="AlphaFoldDB" id="A0A9P8A0G2"/>
<keyword evidence="2 4" id="KW-0863">Zinc-finger</keyword>
<evidence type="ECO:0000256" key="3">
    <source>
        <dbReference type="ARBA" id="ARBA00022833"/>
    </source>
</evidence>
<evidence type="ECO:0000256" key="4">
    <source>
        <dbReference type="PROSITE-ProRule" id="PRU01343"/>
    </source>
</evidence>
<evidence type="ECO:0000256" key="5">
    <source>
        <dbReference type="SAM" id="MobiDB-lite"/>
    </source>
</evidence>
<evidence type="ECO:0000256" key="2">
    <source>
        <dbReference type="ARBA" id="ARBA00022771"/>
    </source>
</evidence>
<dbReference type="Gene3D" id="2.60.120.590">
    <property type="entry name" value="Alpha-ketoglutarate-dependent dioxygenase AlkB-like"/>
    <property type="match status" value="1"/>
</dbReference>
<feature type="domain" description="GRF-type" evidence="7">
    <location>
        <begin position="436"/>
        <end position="481"/>
    </location>
</feature>
<dbReference type="GO" id="GO:0051213">
    <property type="term" value="F:dioxygenase activity"/>
    <property type="evidence" value="ECO:0007669"/>
    <property type="project" value="InterPro"/>
</dbReference>
<feature type="region of interest" description="Disordered" evidence="5">
    <location>
        <begin position="489"/>
        <end position="545"/>
    </location>
</feature>
<accession>A0A9P8A0G2</accession>